<dbReference type="EMBL" id="MU273484">
    <property type="protein sequence ID" value="KAI0035490.1"/>
    <property type="molecule type" value="Genomic_DNA"/>
</dbReference>
<reference evidence="1" key="2">
    <citation type="journal article" date="2022" name="New Phytol.">
        <title>Evolutionary transition to the ectomycorrhizal habit in the genomes of a hyperdiverse lineage of mushroom-forming fungi.</title>
        <authorList>
            <person name="Looney B."/>
            <person name="Miyauchi S."/>
            <person name="Morin E."/>
            <person name="Drula E."/>
            <person name="Courty P.E."/>
            <person name="Kohler A."/>
            <person name="Kuo A."/>
            <person name="LaButti K."/>
            <person name="Pangilinan J."/>
            <person name="Lipzen A."/>
            <person name="Riley R."/>
            <person name="Andreopoulos W."/>
            <person name="He G."/>
            <person name="Johnson J."/>
            <person name="Nolan M."/>
            <person name="Tritt A."/>
            <person name="Barry K.W."/>
            <person name="Grigoriev I.V."/>
            <person name="Nagy L.G."/>
            <person name="Hibbett D."/>
            <person name="Henrissat B."/>
            <person name="Matheny P.B."/>
            <person name="Labbe J."/>
            <person name="Martin F.M."/>
        </authorList>
    </citation>
    <scope>NUCLEOTIDE SEQUENCE</scope>
    <source>
        <strain evidence="1">EC-137</strain>
    </source>
</reference>
<reference evidence="1" key="1">
    <citation type="submission" date="2021-02" db="EMBL/GenBank/DDBJ databases">
        <authorList>
            <consortium name="DOE Joint Genome Institute"/>
            <person name="Ahrendt S."/>
            <person name="Looney B.P."/>
            <person name="Miyauchi S."/>
            <person name="Morin E."/>
            <person name="Drula E."/>
            <person name="Courty P.E."/>
            <person name="Chicoki N."/>
            <person name="Fauchery L."/>
            <person name="Kohler A."/>
            <person name="Kuo A."/>
            <person name="Labutti K."/>
            <person name="Pangilinan J."/>
            <person name="Lipzen A."/>
            <person name="Riley R."/>
            <person name="Andreopoulos W."/>
            <person name="He G."/>
            <person name="Johnson J."/>
            <person name="Barry K.W."/>
            <person name="Grigoriev I.V."/>
            <person name="Nagy L."/>
            <person name="Hibbett D."/>
            <person name="Henrissat B."/>
            <person name="Matheny P.B."/>
            <person name="Labbe J."/>
            <person name="Martin F."/>
        </authorList>
    </citation>
    <scope>NUCLEOTIDE SEQUENCE</scope>
    <source>
        <strain evidence="1">EC-137</strain>
    </source>
</reference>
<proteinExistence type="predicted"/>
<accession>A0ACB8QVC1</accession>
<name>A0ACB8QVC1_9AGAM</name>
<evidence type="ECO:0000313" key="2">
    <source>
        <dbReference type="Proteomes" id="UP000814128"/>
    </source>
</evidence>
<organism evidence="1 2">
    <name type="scientific">Vararia minispora EC-137</name>
    <dbReference type="NCBI Taxonomy" id="1314806"/>
    <lineage>
        <taxon>Eukaryota</taxon>
        <taxon>Fungi</taxon>
        <taxon>Dikarya</taxon>
        <taxon>Basidiomycota</taxon>
        <taxon>Agaricomycotina</taxon>
        <taxon>Agaricomycetes</taxon>
        <taxon>Russulales</taxon>
        <taxon>Lachnocladiaceae</taxon>
        <taxon>Vararia</taxon>
    </lineage>
</organism>
<protein>
    <submittedName>
        <fullName evidence="1">Uncharacterized protein</fullName>
    </submittedName>
</protein>
<keyword evidence="2" id="KW-1185">Reference proteome</keyword>
<sequence length="246" mass="26914">MPTISPITTLARPIRLSFKKAPVFIIIDSLDECEEEHREGLVSALAAGVHNFPADFCVLLTALPGGCLEISFDGGSAIRILRMKDDVLRVDTEYDILAHTRSLLSGCLSDDRCVHLAWNEEAPIPFRFVMSRVLVAFEPFSLDVLAILGWFAPKRPSEGLDLQENVRSAGDEIGALMNSMMAATAALLYVPLLTPFRDFLTGEERGKAFFVDVGAANCLLACERLGLMSNALRHNIALGTSHVRNV</sequence>
<comment type="caution">
    <text evidence="1">The sequence shown here is derived from an EMBL/GenBank/DDBJ whole genome shotgun (WGS) entry which is preliminary data.</text>
</comment>
<evidence type="ECO:0000313" key="1">
    <source>
        <dbReference type="EMBL" id="KAI0035490.1"/>
    </source>
</evidence>
<dbReference type="Proteomes" id="UP000814128">
    <property type="component" value="Unassembled WGS sequence"/>
</dbReference>
<gene>
    <name evidence="1" type="ORF">K488DRAFT_83065</name>
</gene>